<evidence type="ECO:0000313" key="3">
    <source>
        <dbReference type="Proteomes" id="UP000295680"/>
    </source>
</evidence>
<evidence type="ECO:0000313" key="2">
    <source>
        <dbReference type="EMBL" id="TCO50731.1"/>
    </source>
</evidence>
<name>A0A4R2IXX9_9PSEU</name>
<accession>A0A4R2IXX9</accession>
<dbReference type="EMBL" id="SLWS01000013">
    <property type="protein sequence ID" value="TCO50731.1"/>
    <property type="molecule type" value="Genomic_DNA"/>
</dbReference>
<dbReference type="InterPro" id="IPR005238">
    <property type="entry name" value="ComB-like"/>
</dbReference>
<dbReference type="GO" id="GO:0050532">
    <property type="term" value="F:2-phosphosulfolactate phosphatase activity"/>
    <property type="evidence" value="ECO:0007669"/>
    <property type="project" value="InterPro"/>
</dbReference>
<dbReference type="Pfam" id="PF04029">
    <property type="entry name" value="2-ph_phosp"/>
    <property type="match status" value="1"/>
</dbReference>
<keyword evidence="3" id="KW-1185">Reference proteome</keyword>
<dbReference type="Proteomes" id="UP000295680">
    <property type="component" value="Unassembled WGS sequence"/>
</dbReference>
<comment type="caution">
    <text evidence="2">The sequence shown here is derived from an EMBL/GenBank/DDBJ whole genome shotgun (WGS) entry which is preliminary data.</text>
</comment>
<gene>
    <name evidence="2" type="ORF">EV192_113109</name>
</gene>
<dbReference type="InterPro" id="IPR036702">
    <property type="entry name" value="ComB-like_sf"/>
</dbReference>
<reference evidence="2 3" key="1">
    <citation type="submission" date="2019-03" db="EMBL/GenBank/DDBJ databases">
        <title>Genomic Encyclopedia of Type Strains, Phase IV (KMG-IV): sequencing the most valuable type-strain genomes for metagenomic binning, comparative biology and taxonomic classification.</title>
        <authorList>
            <person name="Goeker M."/>
        </authorList>
    </citation>
    <scope>NUCLEOTIDE SEQUENCE [LARGE SCALE GENOMIC DNA]</scope>
    <source>
        <strain evidence="2 3">DSM 45934</strain>
    </source>
</reference>
<dbReference type="OrthoDB" id="8588453at2"/>
<dbReference type="Gene3D" id="3.90.1560.10">
    <property type="entry name" value="ComB-like"/>
    <property type="match status" value="1"/>
</dbReference>
<proteinExistence type="predicted"/>
<dbReference type="SUPFAM" id="SSF142823">
    <property type="entry name" value="ComB-like"/>
    <property type="match status" value="1"/>
</dbReference>
<evidence type="ECO:0000256" key="1">
    <source>
        <dbReference type="ARBA" id="ARBA00021948"/>
    </source>
</evidence>
<dbReference type="GO" id="GO:0000287">
    <property type="term" value="F:magnesium ion binding"/>
    <property type="evidence" value="ECO:0007669"/>
    <property type="project" value="InterPro"/>
</dbReference>
<dbReference type="AlphaFoldDB" id="A0A4R2IXX9"/>
<dbReference type="RefSeq" id="WP_132124688.1">
    <property type="nucleotide sequence ID" value="NZ_SLWS01000013.1"/>
</dbReference>
<organism evidence="2 3">
    <name type="scientific">Actinocrispum wychmicini</name>
    <dbReference type="NCBI Taxonomy" id="1213861"/>
    <lineage>
        <taxon>Bacteria</taxon>
        <taxon>Bacillati</taxon>
        <taxon>Actinomycetota</taxon>
        <taxon>Actinomycetes</taxon>
        <taxon>Pseudonocardiales</taxon>
        <taxon>Pseudonocardiaceae</taxon>
        <taxon>Actinocrispum</taxon>
    </lineage>
</organism>
<sequence>MFTQDGFGVRLEWGLDGVEALAPHCTVLIIVDVLCFTTSLDMIVGQGGRINLRPFSPQATTGLRRPSALRSVQPGDEITMTSPNGGRLCEHAAQWTKVMAGCLRNAAAVADKAIDLADRGPIGIVPAGEQWGVNMFEGRTEGRMRVAIEDYLGAGALVSELLALGYNPASPEAALAATTYRTAEPYLGDLLGGCGSGLELGERGLSEDIALAGQTNVSKAAPHLVNGVFE</sequence>
<protein>
    <recommendedName>
        <fullName evidence="1">Probable 2-phosphosulfolactate phosphatase</fullName>
    </recommendedName>
</protein>